<evidence type="ECO:0000313" key="2">
    <source>
        <dbReference type="EMBL" id="KAK4269573.1"/>
    </source>
</evidence>
<protein>
    <submittedName>
        <fullName evidence="2">Uncharacterized protein</fullName>
    </submittedName>
</protein>
<feature type="compositionally biased region" description="Basic and acidic residues" evidence="1">
    <location>
        <begin position="18"/>
        <end position="28"/>
    </location>
</feature>
<dbReference type="AlphaFoldDB" id="A0AAE1MPZ2"/>
<dbReference type="EMBL" id="JAWXYG010000006">
    <property type="protein sequence ID" value="KAK4269573.1"/>
    <property type="molecule type" value="Genomic_DNA"/>
</dbReference>
<feature type="region of interest" description="Disordered" evidence="1">
    <location>
        <begin position="1"/>
        <end position="28"/>
    </location>
</feature>
<name>A0AAE1MPZ2_9FABA</name>
<keyword evidence="3" id="KW-1185">Reference proteome</keyword>
<comment type="caution">
    <text evidence="2">The sequence shown here is derived from an EMBL/GenBank/DDBJ whole genome shotgun (WGS) entry which is preliminary data.</text>
</comment>
<accession>A0AAE1MPZ2</accession>
<sequence>MGVDDDKDLVESVAAEDTDTKIENREWR</sequence>
<evidence type="ECO:0000256" key="1">
    <source>
        <dbReference type="SAM" id="MobiDB-lite"/>
    </source>
</evidence>
<reference evidence="2" key="1">
    <citation type="submission" date="2023-10" db="EMBL/GenBank/DDBJ databases">
        <title>Chromosome-level genome of the transformable northern wattle, Acacia crassicarpa.</title>
        <authorList>
            <person name="Massaro I."/>
            <person name="Sinha N.R."/>
            <person name="Poethig S."/>
            <person name="Leichty A.R."/>
        </authorList>
    </citation>
    <scope>NUCLEOTIDE SEQUENCE</scope>
    <source>
        <strain evidence="2">Acra3RX</strain>
        <tissue evidence="2">Leaf</tissue>
    </source>
</reference>
<gene>
    <name evidence="2" type="ORF">QN277_022712</name>
</gene>
<organism evidence="2 3">
    <name type="scientific">Acacia crassicarpa</name>
    <name type="common">northern wattle</name>
    <dbReference type="NCBI Taxonomy" id="499986"/>
    <lineage>
        <taxon>Eukaryota</taxon>
        <taxon>Viridiplantae</taxon>
        <taxon>Streptophyta</taxon>
        <taxon>Embryophyta</taxon>
        <taxon>Tracheophyta</taxon>
        <taxon>Spermatophyta</taxon>
        <taxon>Magnoliopsida</taxon>
        <taxon>eudicotyledons</taxon>
        <taxon>Gunneridae</taxon>
        <taxon>Pentapetalae</taxon>
        <taxon>rosids</taxon>
        <taxon>fabids</taxon>
        <taxon>Fabales</taxon>
        <taxon>Fabaceae</taxon>
        <taxon>Caesalpinioideae</taxon>
        <taxon>mimosoid clade</taxon>
        <taxon>Acacieae</taxon>
        <taxon>Acacia</taxon>
    </lineage>
</organism>
<proteinExistence type="predicted"/>
<evidence type="ECO:0000313" key="3">
    <source>
        <dbReference type="Proteomes" id="UP001293593"/>
    </source>
</evidence>
<dbReference type="Proteomes" id="UP001293593">
    <property type="component" value="Unassembled WGS sequence"/>
</dbReference>